<dbReference type="EMBL" id="ML213606">
    <property type="protein sequence ID" value="TFK37713.1"/>
    <property type="molecule type" value="Genomic_DNA"/>
</dbReference>
<organism evidence="1 2">
    <name type="scientific">Crucibulum laeve</name>
    <dbReference type="NCBI Taxonomy" id="68775"/>
    <lineage>
        <taxon>Eukaryota</taxon>
        <taxon>Fungi</taxon>
        <taxon>Dikarya</taxon>
        <taxon>Basidiomycota</taxon>
        <taxon>Agaricomycotina</taxon>
        <taxon>Agaricomycetes</taxon>
        <taxon>Agaricomycetidae</taxon>
        <taxon>Agaricales</taxon>
        <taxon>Agaricineae</taxon>
        <taxon>Nidulariaceae</taxon>
        <taxon>Crucibulum</taxon>
    </lineage>
</organism>
<evidence type="ECO:0000313" key="1">
    <source>
        <dbReference type="EMBL" id="TFK37713.1"/>
    </source>
</evidence>
<dbReference type="SUPFAM" id="SSF48576">
    <property type="entry name" value="Terpenoid synthases"/>
    <property type="match status" value="1"/>
</dbReference>
<accession>A0A5C3LZ74</accession>
<dbReference type="InterPro" id="IPR008949">
    <property type="entry name" value="Isoprenoid_synthase_dom_sf"/>
</dbReference>
<keyword evidence="2" id="KW-1185">Reference proteome</keyword>
<sequence length="147" mass="16596">MTSPTTLYRIPNALSEWPWSRTLSPHYGKAKAESTAWVESFKPFRPKEQAAFNACDFNLLGCLTYPGRDAGTSLKLMVKAIEMNLVFLDFARVACDLMNFYFVYVGNFPGPFQRSGVPSGVGIRIPMCSQYPRMFQLASEHADFAYK</sequence>
<name>A0A5C3LZ74_9AGAR</name>
<reference evidence="1 2" key="1">
    <citation type="journal article" date="2019" name="Nat. Ecol. Evol.">
        <title>Megaphylogeny resolves global patterns of mushroom evolution.</title>
        <authorList>
            <person name="Varga T."/>
            <person name="Krizsan K."/>
            <person name="Foldi C."/>
            <person name="Dima B."/>
            <person name="Sanchez-Garcia M."/>
            <person name="Sanchez-Ramirez S."/>
            <person name="Szollosi G.J."/>
            <person name="Szarkandi J.G."/>
            <person name="Papp V."/>
            <person name="Albert L."/>
            <person name="Andreopoulos W."/>
            <person name="Angelini C."/>
            <person name="Antonin V."/>
            <person name="Barry K.W."/>
            <person name="Bougher N.L."/>
            <person name="Buchanan P."/>
            <person name="Buyck B."/>
            <person name="Bense V."/>
            <person name="Catcheside P."/>
            <person name="Chovatia M."/>
            <person name="Cooper J."/>
            <person name="Damon W."/>
            <person name="Desjardin D."/>
            <person name="Finy P."/>
            <person name="Geml J."/>
            <person name="Haridas S."/>
            <person name="Hughes K."/>
            <person name="Justo A."/>
            <person name="Karasinski D."/>
            <person name="Kautmanova I."/>
            <person name="Kiss B."/>
            <person name="Kocsube S."/>
            <person name="Kotiranta H."/>
            <person name="LaButti K.M."/>
            <person name="Lechner B.E."/>
            <person name="Liimatainen K."/>
            <person name="Lipzen A."/>
            <person name="Lukacs Z."/>
            <person name="Mihaltcheva S."/>
            <person name="Morgado L.N."/>
            <person name="Niskanen T."/>
            <person name="Noordeloos M.E."/>
            <person name="Ohm R.A."/>
            <person name="Ortiz-Santana B."/>
            <person name="Ovrebo C."/>
            <person name="Racz N."/>
            <person name="Riley R."/>
            <person name="Savchenko A."/>
            <person name="Shiryaev A."/>
            <person name="Soop K."/>
            <person name="Spirin V."/>
            <person name="Szebenyi C."/>
            <person name="Tomsovsky M."/>
            <person name="Tulloss R.E."/>
            <person name="Uehling J."/>
            <person name="Grigoriev I.V."/>
            <person name="Vagvolgyi C."/>
            <person name="Papp T."/>
            <person name="Martin F.M."/>
            <person name="Miettinen O."/>
            <person name="Hibbett D.S."/>
            <person name="Nagy L.G."/>
        </authorList>
    </citation>
    <scope>NUCLEOTIDE SEQUENCE [LARGE SCALE GENOMIC DNA]</scope>
    <source>
        <strain evidence="1 2">CBS 166.37</strain>
    </source>
</reference>
<evidence type="ECO:0000313" key="2">
    <source>
        <dbReference type="Proteomes" id="UP000308652"/>
    </source>
</evidence>
<protein>
    <submittedName>
        <fullName evidence="1">Uncharacterized protein</fullName>
    </submittedName>
</protein>
<dbReference type="AlphaFoldDB" id="A0A5C3LZ74"/>
<proteinExistence type="predicted"/>
<gene>
    <name evidence="1" type="ORF">BDQ12DRAFT_137831</name>
</gene>
<dbReference type="OrthoDB" id="6486656at2759"/>
<dbReference type="Proteomes" id="UP000308652">
    <property type="component" value="Unassembled WGS sequence"/>
</dbReference>
<dbReference type="Gene3D" id="1.10.600.10">
    <property type="entry name" value="Farnesyl Diphosphate Synthase"/>
    <property type="match status" value="1"/>
</dbReference>